<reference evidence="1" key="2">
    <citation type="submission" date="2023-01" db="EMBL/GenBank/DDBJ databases">
        <authorList>
            <person name="Sun Q."/>
            <person name="Evtushenko L."/>
        </authorList>
    </citation>
    <scope>NUCLEOTIDE SEQUENCE</scope>
    <source>
        <strain evidence="1">VKM B-2789</strain>
    </source>
</reference>
<accession>A0A9W6JVA0</accession>
<keyword evidence="2" id="KW-1185">Reference proteome</keyword>
<comment type="caution">
    <text evidence="1">The sequence shown here is derived from an EMBL/GenBank/DDBJ whole genome shotgun (WGS) entry which is preliminary data.</text>
</comment>
<evidence type="ECO:0000313" key="2">
    <source>
        <dbReference type="Proteomes" id="UP001143330"/>
    </source>
</evidence>
<dbReference type="AlphaFoldDB" id="A0A9W6JVA0"/>
<gene>
    <name evidence="1" type="ORF">GCM10017653_12620</name>
</gene>
<protein>
    <submittedName>
        <fullName evidence="1">Uncharacterized protein</fullName>
    </submittedName>
</protein>
<sequence length="115" mass="12519">MGEGAVIGAHDVEIDDDAGTILSSIAEELANTVGHGALPLTRSCDPWRRSLARAAPMCRVGGENAPPFAVRTVFAAWPEEVEPWQRCVRRACGERDRSIDAFAWYGKPDRTPGKK</sequence>
<reference evidence="1" key="1">
    <citation type="journal article" date="2014" name="Int. J. Syst. Evol. Microbiol.">
        <title>Complete genome sequence of Corynebacterium casei LMG S-19264T (=DSM 44701T), isolated from a smear-ripened cheese.</title>
        <authorList>
            <consortium name="US DOE Joint Genome Institute (JGI-PGF)"/>
            <person name="Walter F."/>
            <person name="Albersmeier A."/>
            <person name="Kalinowski J."/>
            <person name="Ruckert C."/>
        </authorList>
    </citation>
    <scope>NUCLEOTIDE SEQUENCE</scope>
    <source>
        <strain evidence="1">VKM B-2789</strain>
    </source>
</reference>
<evidence type="ECO:0000313" key="1">
    <source>
        <dbReference type="EMBL" id="GLK83193.1"/>
    </source>
</evidence>
<dbReference type="Proteomes" id="UP001143330">
    <property type="component" value="Unassembled WGS sequence"/>
</dbReference>
<name>A0A9W6JVA0_9HYPH</name>
<dbReference type="EMBL" id="BSFM01000006">
    <property type="protein sequence ID" value="GLK83193.1"/>
    <property type="molecule type" value="Genomic_DNA"/>
</dbReference>
<organism evidence="1 2">
    <name type="scientific">Ancylobacter defluvii</name>
    <dbReference type="NCBI Taxonomy" id="1282440"/>
    <lineage>
        <taxon>Bacteria</taxon>
        <taxon>Pseudomonadati</taxon>
        <taxon>Pseudomonadota</taxon>
        <taxon>Alphaproteobacteria</taxon>
        <taxon>Hyphomicrobiales</taxon>
        <taxon>Xanthobacteraceae</taxon>
        <taxon>Ancylobacter</taxon>
    </lineage>
</organism>
<proteinExistence type="predicted"/>